<dbReference type="Proteomes" id="UP000467700">
    <property type="component" value="Unassembled WGS sequence"/>
</dbReference>
<accession>A0A8S0XTG5</accession>
<dbReference type="GO" id="GO:0070402">
    <property type="term" value="F:NADPH binding"/>
    <property type="evidence" value="ECO:0007669"/>
    <property type="project" value="TreeGrafter"/>
</dbReference>
<comment type="caution">
    <text evidence="5">The sequence shown here is derived from an EMBL/GenBank/DDBJ whole genome shotgun (WGS) entry which is preliminary data.</text>
</comment>
<dbReference type="InterPro" id="IPR013154">
    <property type="entry name" value="ADH-like_N"/>
</dbReference>
<dbReference type="InterPro" id="IPR036291">
    <property type="entry name" value="NAD(P)-bd_dom_sf"/>
</dbReference>
<dbReference type="Pfam" id="PF00107">
    <property type="entry name" value="ADH_zinc_N"/>
    <property type="match status" value="1"/>
</dbReference>
<dbReference type="SMART" id="SM00829">
    <property type="entry name" value="PKS_ER"/>
    <property type="match status" value="1"/>
</dbReference>
<keyword evidence="2" id="KW-0560">Oxidoreductase</keyword>
<keyword evidence="1" id="KW-0521">NADP</keyword>
<proteinExistence type="predicted"/>
<evidence type="ECO:0000259" key="4">
    <source>
        <dbReference type="SMART" id="SM00829"/>
    </source>
</evidence>
<dbReference type="GO" id="GO:0016651">
    <property type="term" value="F:oxidoreductase activity, acting on NAD(P)H"/>
    <property type="evidence" value="ECO:0007669"/>
    <property type="project" value="TreeGrafter"/>
</dbReference>
<reference evidence="5 6" key="1">
    <citation type="submission" date="2020-01" db="EMBL/GenBank/DDBJ databases">
        <authorList>
            <person name="Gupta K D."/>
        </authorList>
    </citation>
    <scope>NUCLEOTIDE SEQUENCE [LARGE SCALE GENOMIC DNA]</scope>
</reference>
<feature type="compositionally biased region" description="Gly residues" evidence="3">
    <location>
        <begin position="364"/>
        <end position="377"/>
    </location>
</feature>
<dbReference type="EMBL" id="CACVBS010000049">
    <property type="protein sequence ID" value="CAA7265521.1"/>
    <property type="molecule type" value="Genomic_DNA"/>
</dbReference>
<name>A0A8S0XTG5_CYCAE</name>
<keyword evidence="6" id="KW-1185">Reference proteome</keyword>
<dbReference type="SUPFAM" id="SSF50129">
    <property type="entry name" value="GroES-like"/>
    <property type="match status" value="1"/>
</dbReference>
<dbReference type="Gene3D" id="3.40.50.720">
    <property type="entry name" value="NAD(P)-binding Rossmann-like Domain"/>
    <property type="match status" value="1"/>
</dbReference>
<dbReference type="CDD" id="cd05276">
    <property type="entry name" value="p53_inducible_oxidoreductase"/>
    <property type="match status" value="1"/>
</dbReference>
<organism evidence="5 6">
    <name type="scientific">Cyclocybe aegerita</name>
    <name type="common">Black poplar mushroom</name>
    <name type="synonym">Agrocybe aegerita</name>
    <dbReference type="NCBI Taxonomy" id="1973307"/>
    <lineage>
        <taxon>Eukaryota</taxon>
        <taxon>Fungi</taxon>
        <taxon>Dikarya</taxon>
        <taxon>Basidiomycota</taxon>
        <taxon>Agaricomycotina</taxon>
        <taxon>Agaricomycetes</taxon>
        <taxon>Agaricomycetidae</taxon>
        <taxon>Agaricales</taxon>
        <taxon>Agaricineae</taxon>
        <taxon>Bolbitiaceae</taxon>
        <taxon>Cyclocybe</taxon>
    </lineage>
</organism>
<evidence type="ECO:0000313" key="6">
    <source>
        <dbReference type="Proteomes" id="UP000467700"/>
    </source>
</evidence>
<dbReference type="AlphaFoldDB" id="A0A8S0XTG5"/>
<feature type="domain" description="Enoyl reductase (ER)" evidence="4">
    <location>
        <begin position="18"/>
        <end position="337"/>
    </location>
</feature>
<evidence type="ECO:0000256" key="3">
    <source>
        <dbReference type="SAM" id="MobiDB-lite"/>
    </source>
</evidence>
<dbReference type="InterPro" id="IPR014189">
    <property type="entry name" value="Quinone_OxRdtase_PIG3"/>
</dbReference>
<dbReference type="OrthoDB" id="203908at2759"/>
<dbReference type="InterPro" id="IPR011032">
    <property type="entry name" value="GroES-like_sf"/>
</dbReference>
<dbReference type="SUPFAM" id="SSF51735">
    <property type="entry name" value="NAD(P)-binding Rossmann-fold domains"/>
    <property type="match status" value="1"/>
</dbReference>
<dbReference type="PANTHER" id="PTHR48106:SF18">
    <property type="entry name" value="QUINONE OXIDOREDUCTASE PIG3"/>
    <property type="match status" value="1"/>
</dbReference>
<protein>
    <recommendedName>
        <fullName evidence="4">Enoyl reductase (ER) domain-containing protein</fullName>
    </recommendedName>
</protein>
<dbReference type="NCBIfam" id="TIGR02824">
    <property type="entry name" value="quinone_pig3"/>
    <property type="match status" value="1"/>
</dbReference>
<dbReference type="Gene3D" id="3.90.180.10">
    <property type="entry name" value="Medium-chain alcohol dehydrogenases, catalytic domain"/>
    <property type="match status" value="1"/>
</dbReference>
<evidence type="ECO:0000256" key="2">
    <source>
        <dbReference type="ARBA" id="ARBA00023002"/>
    </source>
</evidence>
<feature type="compositionally biased region" description="Low complexity" evidence="3">
    <location>
        <begin position="337"/>
        <end position="363"/>
    </location>
</feature>
<sequence>MSQQEFTMRAVLIKGDQGSAEHLYIGTAPRPTARTGEVLVKIKAFGLNRMDISQREGKYPPPAGASTILGVEFSGTITELGPNTDGYRSSWRVGDEVLGLAGGGAYAEYIAVKQTHIIRKPSHLSWAEAASIPEVFLTAFQALVVIGQIKENDNVLVHAGASGVGVAAIQLARVYGAHNVIATTSTQEKIDWLLGLPNGATHGANYKTQDFAAVVKDVTQNKGVDVVIDFVGQSHFTKNIDALAVDGRMTMLALLSGTVVESVNLAPILYKRLHIEGSTLRSRSLAYQTELIDRFRREVFSKITGEDGNGPIRTYIYKVYPWTEISAAHIEMEANKNSTTRSYPNNTTNTTSTTMSGQSNGSTKGSGNGTSNGGVKGGASSTGAVFF</sequence>
<dbReference type="Pfam" id="PF08240">
    <property type="entry name" value="ADH_N"/>
    <property type="match status" value="1"/>
</dbReference>
<dbReference type="InterPro" id="IPR013149">
    <property type="entry name" value="ADH-like_C"/>
</dbReference>
<evidence type="ECO:0000256" key="1">
    <source>
        <dbReference type="ARBA" id="ARBA00022857"/>
    </source>
</evidence>
<evidence type="ECO:0000313" key="5">
    <source>
        <dbReference type="EMBL" id="CAA7265521.1"/>
    </source>
</evidence>
<feature type="region of interest" description="Disordered" evidence="3">
    <location>
        <begin position="336"/>
        <end position="387"/>
    </location>
</feature>
<gene>
    <name evidence="5" type="ORF">AAE3_LOCUS7802</name>
</gene>
<dbReference type="InterPro" id="IPR020843">
    <property type="entry name" value="ER"/>
</dbReference>
<dbReference type="PANTHER" id="PTHR48106">
    <property type="entry name" value="QUINONE OXIDOREDUCTASE PIG3-RELATED"/>
    <property type="match status" value="1"/>
</dbReference>